<name>A0A2T6B7Z0_9RHOB</name>
<dbReference type="SUPFAM" id="SSF47090">
    <property type="entry name" value="PGBD-like"/>
    <property type="match status" value="1"/>
</dbReference>
<dbReference type="Pfam" id="PF13406">
    <property type="entry name" value="SLT_2"/>
    <property type="match status" value="1"/>
</dbReference>
<comment type="caution">
    <text evidence="3">The sequence shown here is derived from an EMBL/GenBank/DDBJ whole genome shotgun (WGS) entry which is preliminary data.</text>
</comment>
<dbReference type="PANTHER" id="PTHR30163:SF8">
    <property type="entry name" value="LYTIC MUREIN TRANSGLYCOSYLASE"/>
    <property type="match status" value="1"/>
</dbReference>
<dbReference type="InterPro" id="IPR011970">
    <property type="entry name" value="MltB_2"/>
</dbReference>
<evidence type="ECO:0000313" key="3">
    <source>
        <dbReference type="EMBL" id="PTX52166.1"/>
    </source>
</evidence>
<dbReference type="Gene3D" id="1.10.101.10">
    <property type="entry name" value="PGBD-like superfamily/PGBD"/>
    <property type="match status" value="1"/>
</dbReference>
<organism evidence="3 4">
    <name type="scientific">Allosediminivita pacifica</name>
    <dbReference type="NCBI Taxonomy" id="1267769"/>
    <lineage>
        <taxon>Bacteria</taxon>
        <taxon>Pseudomonadati</taxon>
        <taxon>Pseudomonadota</taxon>
        <taxon>Alphaproteobacteria</taxon>
        <taxon>Rhodobacterales</taxon>
        <taxon>Paracoccaceae</taxon>
        <taxon>Allosediminivita</taxon>
    </lineage>
</organism>
<dbReference type="Proteomes" id="UP000244069">
    <property type="component" value="Unassembled WGS sequence"/>
</dbReference>
<dbReference type="InterPro" id="IPR036365">
    <property type="entry name" value="PGBD-like_sf"/>
</dbReference>
<dbReference type="InterPro" id="IPR023346">
    <property type="entry name" value="Lysozyme-like_dom_sf"/>
</dbReference>
<dbReference type="AlphaFoldDB" id="A0A2T6B7Z0"/>
<dbReference type="Gene3D" id="1.10.8.350">
    <property type="entry name" value="Bacterial muramidase"/>
    <property type="match status" value="1"/>
</dbReference>
<proteinExistence type="predicted"/>
<dbReference type="GO" id="GO:0008933">
    <property type="term" value="F:peptidoglycan lytic transglycosylase activity"/>
    <property type="evidence" value="ECO:0007669"/>
    <property type="project" value="TreeGrafter"/>
</dbReference>
<gene>
    <name evidence="3" type="ORF">C8N44_102214</name>
</gene>
<protein>
    <submittedName>
        <fullName evidence="3">Lytic murein transglycosylase</fullName>
    </submittedName>
</protein>
<dbReference type="GO" id="GO:0009253">
    <property type="term" value="P:peptidoglycan catabolic process"/>
    <property type="evidence" value="ECO:0007669"/>
    <property type="project" value="TreeGrafter"/>
</dbReference>
<feature type="domain" description="Peptidoglycan binding-like" evidence="1">
    <location>
        <begin position="359"/>
        <end position="413"/>
    </location>
</feature>
<sequence>MNMTRRGLGLGGLAIAMLAGCGGGPLVRGGPAGESDPGLRPQPNADYDAWVVAFRGRAQAAGITRTTLDSAFAGAGFLPGVVERDRNQTEFTRTLEDYLAIVAPEEKVQFGRGQVATQRDVLARVEDTYGVPPEVIGALWGMESYFGTRRGTINVFSATSTLAWEGRRGTFFEAQLMSALRLLQAGDARASEMVGSWAGAMGHTQMMPDVYETYAVDFDGDGRRHIWGDDPADALASTARFLERRGWRRGQPWGLEVIVPAGYSGPTGRGSDRPVSSWRAAGIVPARGGALPEAGEAALLIPEGPGTPAFLVYHNFEVIRRYNPSTNYALALGYLSGRLAGGGPLVGEFGPDANGLTLEDRKSIQRGLSRRGYDAGTADGVVGDRTEAAISAWQRDQGLPVTGEPSRALLASLS</sequence>
<dbReference type="NCBIfam" id="TIGR02283">
    <property type="entry name" value="MltB_2"/>
    <property type="match status" value="1"/>
</dbReference>
<keyword evidence="4" id="KW-1185">Reference proteome</keyword>
<dbReference type="EMBL" id="QBKN01000002">
    <property type="protein sequence ID" value="PTX52166.1"/>
    <property type="molecule type" value="Genomic_DNA"/>
</dbReference>
<feature type="domain" description="Transglycosylase SLT" evidence="2">
    <location>
        <begin position="48"/>
        <end position="336"/>
    </location>
</feature>
<dbReference type="InterPro" id="IPR036366">
    <property type="entry name" value="PGBDSf"/>
</dbReference>
<evidence type="ECO:0000313" key="4">
    <source>
        <dbReference type="Proteomes" id="UP000244069"/>
    </source>
</evidence>
<dbReference type="InterPro" id="IPR031304">
    <property type="entry name" value="SLT_2"/>
</dbReference>
<dbReference type="Gene3D" id="1.10.530.10">
    <property type="match status" value="1"/>
</dbReference>
<dbReference type="PANTHER" id="PTHR30163">
    <property type="entry name" value="MEMBRANE-BOUND LYTIC MUREIN TRANSGLYCOSYLASE B"/>
    <property type="match status" value="1"/>
</dbReference>
<dbReference type="OrthoDB" id="9808544at2"/>
<dbReference type="InterPro" id="IPR043426">
    <property type="entry name" value="MltB-like"/>
</dbReference>
<dbReference type="PROSITE" id="PS51257">
    <property type="entry name" value="PROKAR_LIPOPROTEIN"/>
    <property type="match status" value="1"/>
</dbReference>
<dbReference type="Pfam" id="PF01471">
    <property type="entry name" value="PG_binding_1"/>
    <property type="match status" value="1"/>
</dbReference>
<evidence type="ECO:0000259" key="1">
    <source>
        <dbReference type="Pfam" id="PF01471"/>
    </source>
</evidence>
<dbReference type="SUPFAM" id="SSF53955">
    <property type="entry name" value="Lysozyme-like"/>
    <property type="match status" value="1"/>
</dbReference>
<dbReference type="RefSeq" id="WP_107974630.1">
    <property type="nucleotide sequence ID" value="NZ_BMEZ01000002.1"/>
</dbReference>
<dbReference type="CDD" id="cd13399">
    <property type="entry name" value="Slt35-like"/>
    <property type="match status" value="1"/>
</dbReference>
<evidence type="ECO:0000259" key="2">
    <source>
        <dbReference type="Pfam" id="PF13406"/>
    </source>
</evidence>
<dbReference type="InterPro" id="IPR002477">
    <property type="entry name" value="Peptidoglycan-bd-like"/>
</dbReference>
<reference evidence="3 4" key="1">
    <citation type="submission" date="2018-04" db="EMBL/GenBank/DDBJ databases">
        <title>Genomic Encyclopedia of Archaeal and Bacterial Type Strains, Phase II (KMG-II): from individual species to whole genera.</title>
        <authorList>
            <person name="Goeker M."/>
        </authorList>
    </citation>
    <scope>NUCLEOTIDE SEQUENCE [LARGE SCALE GENOMIC DNA]</scope>
    <source>
        <strain evidence="3 4">DSM 29329</strain>
    </source>
</reference>
<accession>A0A2T6B7Z0</accession>